<dbReference type="Proteomes" id="UP000002703">
    <property type="component" value="Plasmid D"/>
</dbReference>
<dbReference type="GO" id="GO:0005509">
    <property type="term" value="F:calcium ion binding"/>
    <property type="evidence" value="ECO:0007669"/>
    <property type="project" value="InterPro"/>
</dbReference>
<dbReference type="InterPro" id="IPR011049">
    <property type="entry name" value="Serralysin-like_metalloprot_C"/>
</dbReference>
<dbReference type="KEGG" id="rsp:RSP_4242"/>
<dbReference type="PATRIC" id="fig|272943.9.peg.280"/>
<dbReference type="PANTHER" id="PTHR38340">
    <property type="entry name" value="S-LAYER PROTEIN"/>
    <property type="match status" value="1"/>
</dbReference>
<feature type="region of interest" description="Disordered" evidence="3">
    <location>
        <begin position="220"/>
        <end position="250"/>
    </location>
</feature>
<dbReference type="GeneID" id="3711871"/>
<reference evidence="5" key="1">
    <citation type="submission" date="2005-09" db="EMBL/GenBank/DDBJ databases">
        <title>Complete sequence of plasmid D of Rhodobacter sphaeroides 2.4.1.</title>
        <authorList>
            <person name="Copeland A."/>
            <person name="Lucas S."/>
            <person name="Lapidus A."/>
            <person name="Barry K."/>
            <person name="Detter J.C."/>
            <person name="Glavina T."/>
            <person name="Hammon N."/>
            <person name="Israni S."/>
            <person name="Pitluck S."/>
            <person name="Richardson P."/>
            <person name="Mackenzie C."/>
            <person name="Choudhary M."/>
            <person name="Larimer F."/>
            <person name="Hauser L.J."/>
            <person name="Land M."/>
            <person name="Donohue T.J."/>
            <person name="Kaplan S."/>
        </authorList>
    </citation>
    <scope>NUCLEOTIDE SEQUENCE [LARGE SCALE GENOMIC DNA]</scope>
    <source>
        <strain evidence="5">ATCC 17023 / DSM 158 / JCM 6121 / CCUG 31486 / LMG 2827 / NBRC 12203 / NCIMB 8253 / ATH 2.4.1.</strain>
        <plasmid evidence="5">pRS241d</plasmid>
    </source>
</reference>
<feature type="region of interest" description="Disordered" evidence="3">
    <location>
        <begin position="612"/>
        <end position="718"/>
    </location>
</feature>
<dbReference type="PROSITE" id="PS00330">
    <property type="entry name" value="HEMOLYSIN_CALCIUM"/>
    <property type="match status" value="13"/>
</dbReference>
<dbReference type="EnsemblBacteria" id="ABA81684">
    <property type="protein sequence ID" value="ABA81684"/>
    <property type="gene ID" value="RSP_4242"/>
</dbReference>
<evidence type="ECO:0000256" key="1">
    <source>
        <dbReference type="ARBA" id="ARBA00004613"/>
    </source>
</evidence>
<dbReference type="InterPro" id="IPR001343">
    <property type="entry name" value="Hemolysn_Ca-bd"/>
</dbReference>
<feature type="compositionally biased region" description="Low complexity" evidence="3">
    <location>
        <begin position="648"/>
        <end position="668"/>
    </location>
</feature>
<dbReference type="OrthoDB" id="7798885at2"/>
<dbReference type="InterPro" id="IPR050557">
    <property type="entry name" value="RTX_toxin/Mannuronan_C5-epim"/>
</dbReference>
<dbReference type="Gene3D" id="2.150.10.10">
    <property type="entry name" value="Serralysin-like metalloprotease, C-terminal"/>
    <property type="match status" value="9"/>
</dbReference>
<evidence type="ECO:0000313" key="4">
    <source>
        <dbReference type="EMBL" id="ABA81684.1"/>
    </source>
</evidence>
<gene>
    <name evidence="4" type="ORF">RSP_4242</name>
</gene>
<dbReference type="SUPFAM" id="SSF51120">
    <property type="entry name" value="beta-Roll"/>
    <property type="match status" value="9"/>
</dbReference>
<dbReference type="Pfam" id="PF00353">
    <property type="entry name" value="HemolysinCabind"/>
    <property type="match status" value="15"/>
</dbReference>
<feature type="region of interest" description="Disordered" evidence="3">
    <location>
        <begin position="1342"/>
        <end position="1365"/>
    </location>
</feature>
<evidence type="ECO:0000256" key="3">
    <source>
        <dbReference type="SAM" id="MobiDB-lite"/>
    </source>
</evidence>
<comment type="subcellular location">
    <subcellularLocation>
        <location evidence="1">Secreted</location>
    </subcellularLocation>
</comment>
<keyword evidence="4" id="KW-0614">Plasmid</keyword>
<dbReference type="GO" id="GO:0005576">
    <property type="term" value="C:extracellular region"/>
    <property type="evidence" value="ECO:0007669"/>
    <property type="project" value="UniProtKB-SubCell"/>
</dbReference>
<keyword evidence="2" id="KW-0964">Secreted</keyword>
<geneLocation type="plasmid" evidence="5">
    <name>pRS241d</name>
</geneLocation>
<dbReference type="EMBL" id="CP000147">
    <property type="protein sequence ID" value="ABA81684.1"/>
    <property type="molecule type" value="Genomic_DNA"/>
</dbReference>
<sequence>MSEGLPLKDVLNNVNDAFGEMLERVEDQALESKRNFKDWLAKAGENFAADIGITDQFEINGVVHVYTSAMHAYKIHKSFSFTFGWINEVHNIWATEADVILDTRKDIYNNVVGRQIAEFAVDNGFGRDVVESLLREAIKQDLVILNEFLDPRTKYYQSPPEIDMVDLFNKAYEGRAVASLNGSGGVDVHSLVDGAPGDNVIGDGYAYDYSLEMENPYSATYDSDGNIISSPRPEPRPDDFDPTGSGNQSSKPLIIDMDGDGIEVSADNTADFDWDADGYLENGSWVHPDDAFLVIDLNANGSRGAGDGKINQAKEIAFSLWTGGNPDDTDLQALGIFDRIANGGNGNGRIDAGDAIWTELRIWQDKNSDGVVDGALDTPGGELHTLSSLGFSRINLSYGSGSFGDDSDDQVTTGAALLGQASYVRNGVTTQGGVGDVAITFNPIGWKRLQTTEGYDIRFENGDKLRYAVVASGAPASVNLASLVLDGAVGDARANALDASGQTRQVQIAGGEGGDTLRGGANHDMLSGDGGADVIYGNDGNDTLFIDAADLASGIVNGGRGHDTAIVLGSEDVVLDLQAHSLEAAAGGDGNDSISGAQLDLNLYLQGGAGDDSVSGGSGDDTLSGDAGNDTVRGGYGDDTVFGAKGNDSLQGQAGDDLLLGGEGADSLEGGDGDDIGSGGAGNDVMTGSSGDDHLSGDDGADTLDGGMGDDSLEGNEGNDRLLYWRGDDTLIGGLGNDTFVLSTSAEYGSASHWGWVIMQGGKGQDTLELIGSSDSYSIRKVDDNQWQIYRATSASAKVVIDAMDIEVLRFGDGSTRILSIDTSLDTSADYVRSNTDMWVGDSAASILFGSFVENGTLFGWMGEDTLTGMMSSDSIIGGEGRDTVDGGNGNDNISGSSGGDLLYGNADKDTISGGSGSDSLVGGTGADSLVGGTGADLLLGEAGMDTLVGGDGSDSLDGGADSDVIYGSGGSDLASGGDGDDSIYGGIGSDRIFGGGGDDLLEGDEGSDTLYGNDGNDTLFGAAGFNMLSGGDGNDSLIGGDDDDQLVGGNGADTLIGGQGSDIIIGGDGGDRLDGGAGVLDVVSYYESDSAVFIDLLSGNTSGGDASGDILAGFEHASGSSYNDSLWGDDQNNVLIGLRGADILRGRSGHDDLSGGDGDDSLDGGAGLDRLWGDAGNDTLSGGSGADTLSGGTGIDTASYATSASGLCADLSNSAKNTGDAADDVYAGIENLIGSDFSDELVGSGIGNRLTGGSGHDWLEGRAGADTLDGGSGWDRADYSLSTAGVSADLLTPTSNTGDAAGDTYISIESLGGSNFGDTLAGDNNANTLLGRSGNDVLRGREGDDHLLGHEDNDILDGGAGSDTLDGGEGIDRVSYGSATTAVKVDLSDPSINTGDAFGDVYISIENLMGSNNNDNLRGNEGANAIYGASGNDVIYGRAGDDTVTGDDGNDTLYGQAGNDQLYGGSGSDVFVFGAGYARDRIADFEDDVDIILLTGTGISTVGAAMAHARQSGSDVIFDFGGDDVLTVTNTLLGQLSNDLQLA</sequence>
<protein>
    <submittedName>
        <fullName evidence="4">Hemolysin-type calcium-binding protein</fullName>
    </submittedName>
</protein>
<evidence type="ECO:0000256" key="2">
    <source>
        <dbReference type="ARBA" id="ARBA00022525"/>
    </source>
</evidence>
<evidence type="ECO:0000313" key="5">
    <source>
        <dbReference type="Proteomes" id="UP000002703"/>
    </source>
</evidence>
<feature type="compositionally biased region" description="Basic and acidic residues" evidence="3">
    <location>
        <begin position="1342"/>
        <end position="1354"/>
    </location>
</feature>
<dbReference type="InterPro" id="IPR018511">
    <property type="entry name" value="Hemolysin-typ_Ca-bd_CS"/>
</dbReference>
<feature type="compositionally biased region" description="Polar residues" evidence="3">
    <location>
        <begin position="220"/>
        <end position="229"/>
    </location>
</feature>
<dbReference type="RefSeq" id="WP_011331491.1">
    <property type="nucleotide sequence ID" value="NC_007490.2"/>
</dbReference>
<name>Q3IUV0_CERS4</name>
<dbReference type="PRINTS" id="PR00313">
    <property type="entry name" value="CABNDNGRPT"/>
</dbReference>
<dbReference type="PANTHER" id="PTHR38340:SF1">
    <property type="entry name" value="S-LAYER PROTEIN"/>
    <property type="match status" value="1"/>
</dbReference>
<feature type="compositionally biased region" description="Low complexity" evidence="3">
    <location>
        <begin position="612"/>
        <end position="628"/>
    </location>
</feature>
<proteinExistence type="predicted"/>
<keyword evidence="5" id="KW-1185">Reference proteome</keyword>
<organism evidence="4 5">
    <name type="scientific">Cereibacter sphaeroides (strain ATCC 17023 / DSM 158 / JCM 6121 / CCUG 31486 / LMG 2827 / NBRC 12203 / NCIMB 8253 / ATH 2.4.1.)</name>
    <name type="common">Rhodobacter sphaeroides</name>
    <dbReference type="NCBI Taxonomy" id="272943"/>
    <lineage>
        <taxon>Bacteria</taxon>
        <taxon>Pseudomonadati</taxon>
        <taxon>Pseudomonadota</taxon>
        <taxon>Alphaproteobacteria</taxon>
        <taxon>Rhodobacterales</taxon>
        <taxon>Paracoccaceae</taxon>
        <taxon>Cereibacter</taxon>
    </lineage>
</organism>
<accession>Q3IUV0</accession>